<sequence>MATSSTAPTSSVAGPPASPSGPHTLEALGPAVDISANLNEILCLMAWSNGNARKLAGETTSASSAVAQIAATIETIAQLGADAGRETGDALRLVTSGAAKTRTAGQAMSGIAEAFGELEARLAHLNSATQSIGGFATSIGSISRQTKLLALNATIEAARAGEAGRGFAVVAAEVKALSEEASRTTDLIRDQLQALSVVVKDMLDAMGAGATRVEEGRAIVESVMTDMDGIETRVSASADGVGRIAVMLGERRAALRDLADRLGEIARLANQNETDSATAAGLLGRADAIAGDLISRASAGAGATAAIRRLKSDHMAWKRSLAECLAGVTAADLRGFQARNAPLGGGFAGIDGAAVEDPAVLSQLAALGRQLAACGERIVAGTASGDMGGAIDAYMAMDALSADALTQMARLTPRRSKGVSAAA</sequence>
<dbReference type="GO" id="GO:0016020">
    <property type="term" value="C:membrane"/>
    <property type="evidence" value="ECO:0007669"/>
    <property type="project" value="InterPro"/>
</dbReference>
<feature type="region of interest" description="Disordered" evidence="3">
    <location>
        <begin position="1"/>
        <end position="23"/>
    </location>
</feature>
<keyword evidence="1 2" id="KW-0807">Transducer</keyword>
<dbReference type="Pfam" id="PF00015">
    <property type="entry name" value="MCPsignal"/>
    <property type="match status" value="1"/>
</dbReference>
<keyword evidence="8" id="KW-1185">Reference proteome</keyword>
<dbReference type="PANTHER" id="PTHR32089:SF112">
    <property type="entry name" value="LYSOZYME-LIKE PROTEIN-RELATED"/>
    <property type="match status" value="1"/>
</dbReference>
<proteinExistence type="predicted"/>
<feature type="compositionally biased region" description="Low complexity" evidence="3">
    <location>
        <begin position="1"/>
        <end position="15"/>
    </location>
</feature>
<reference evidence="6 8" key="2">
    <citation type="submission" date="2023-07" db="EMBL/GenBank/DDBJ databases">
        <title>Genomic Encyclopedia of Type Strains, Phase IV (KMG-IV): sequencing the most valuable type-strain genomes for metagenomic binning, comparative biology and taxonomic classification.</title>
        <authorList>
            <person name="Goeker M."/>
        </authorList>
    </citation>
    <scope>NUCLEOTIDE SEQUENCE [LARGE SCALE GENOMIC DNA]</scope>
    <source>
        <strain evidence="6 8">DSM 338</strain>
    </source>
</reference>
<evidence type="ECO:0000313" key="7">
    <source>
        <dbReference type="Proteomes" id="UP001144397"/>
    </source>
</evidence>
<evidence type="ECO:0000313" key="5">
    <source>
        <dbReference type="EMBL" id="GLI20841.1"/>
    </source>
</evidence>
<dbReference type="PROSITE" id="PS50111">
    <property type="entry name" value="CHEMOTAXIS_TRANSDUC_2"/>
    <property type="match status" value="1"/>
</dbReference>
<evidence type="ECO:0000256" key="2">
    <source>
        <dbReference type="PROSITE-ProRule" id="PRU00284"/>
    </source>
</evidence>
<reference evidence="5" key="1">
    <citation type="submission" date="2022-12" db="EMBL/GenBank/DDBJ databases">
        <title>Reference genome sequencing for broad-spectrum identification of bacterial and archaeal isolates by mass spectrometry.</title>
        <authorList>
            <person name="Sekiguchi Y."/>
            <person name="Tourlousse D.M."/>
        </authorList>
    </citation>
    <scope>NUCLEOTIDE SEQUENCE</scope>
    <source>
        <strain evidence="5">301</strain>
    </source>
</reference>
<dbReference type="PANTHER" id="PTHR32089">
    <property type="entry name" value="METHYL-ACCEPTING CHEMOTAXIS PROTEIN MCPB"/>
    <property type="match status" value="1"/>
</dbReference>
<dbReference type="RefSeq" id="WP_281805144.1">
    <property type="nucleotide sequence ID" value="NZ_BSDO01000001.1"/>
</dbReference>
<evidence type="ECO:0000256" key="1">
    <source>
        <dbReference type="ARBA" id="ARBA00023224"/>
    </source>
</evidence>
<dbReference type="SMART" id="SM00283">
    <property type="entry name" value="MA"/>
    <property type="match status" value="1"/>
</dbReference>
<evidence type="ECO:0000313" key="6">
    <source>
        <dbReference type="EMBL" id="MDR6333407.1"/>
    </source>
</evidence>
<dbReference type="GeneID" id="95761308"/>
<dbReference type="AlphaFoldDB" id="A0A9W6CIP4"/>
<evidence type="ECO:0000313" key="8">
    <source>
        <dbReference type="Proteomes" id="UP001245370"/>
    </source>
</evidence>
<dbReference type="SUPFAM" id="SSF58104">
    <property type="entry name" value="Methyl-accepting chemotaxis protein (MCP) signaling domain"/>
    <property type="match status" value="1"/>
</dbReference>
<evidence type="ECO:0000256" key="3">
    <source>
        <dbReference type="SAM" id="MobiDB-lite"/>
    </source>
</evidence>
<dbReference type="InterPro" id="IPR004089">
    <property type="entry name" value="MCPsignal_dom"/>
</dbReference>
<organism evidence="5 7">
    <name type="scientific">Xanthobacter flavus</name>
    <dbReference type="NCBI Taxonomy" id="281"/>
    <lineage>
        <taxon>Bacteria</taxon>
        <taxon>Pseudomonadati</taxon>
        <taxon>Pseudomonadota</taxon>
        <taxon>Alphaproteobacteria</taxon>
        <taxon>Hyphomicrobiales</taxon>
        <taxon>Xanthobacteraceae</taxon>
        <taxon>Xanthobacter</taxon>
    </lineage>
</organism>
<dbReference type="EMBL" id="JAVDPY010000003">
    <property type="protein sequence ID" value="MDR6333407.1"/>
    <property type="molecule type" value="Genomic_DNA"/>
</dbReference>
<accession>A0A9W6CIP4</accession>
<comment type="caution">
    <text evidence="5">The sequence shown here is derived from an EMBL/GenBank/DDBJ whole genome shotgun (WGS) entry which is preliminary data.</text>
</comment>
<protein>
    <submittedName>
        <fullName evidence="6">Methyl-accepting chemotaxis protein</fullName>
    </submittedName>
</protein>
<feature type="domain" description="Methyl-accepting transducer" evidence="4">
    <location>
        <begin position="30"/>
        <end position="266"/>
    </location>
</feature>
<dbReference type="Gene3D" id="1.10.287.950">
    <property type="entry name" value="Methyl-accepting chemotaxis protein"/>
    <property type="match status" value="1"/>
</dbReference>
<evidence type="ECO:0000259" key="4">
    <source>
        <dbReference type="PROSITE" id="PS50111"/>
    </source>
</evidence>
<dbReference type="Proteomes" id="UP001144397">
    <property type="component" value="Unassembled WGS sequence"/>
</dbReference>
<name>A0A9W6CIP4_XANFL</name>
<gene>
    <name evidence="6" type="ORF">GGQ86_001877</name>
    <name evidence="5" type="ORF">XFLAVUS301_05150</name>
</gene>
<dbReference type="Proteomes" id="UP001245370">
    <property type="component" value="Unassembled WGS sequence"/>
</dbReference>
<dbReference type="GO" id="GO:0007165">
    <property type="term" value="P:signal transduction"/>
    <property type="evidence" value="ECO:0007669"/>
    <property type="project" value="UniProtKB-KW"/>
</dbReference>
<dbReference type="EMBL" id="BSDO01000001">
    <property type="protein sequence ID" value="GLI20841.1"/>
    <property type="molecule type" value="Genomic_DNA"/>
</dbReference>